<name>A0ABP8FT55_9SPHI</name>
<dbReference type="Gene3D" id="3.60.40.10">
    <property type="entry name" value="PPM-type phosphatase domain"/>
    <property type="match status" value="1"/>
</dbReference>
<keyword evidence="1" id="KW-0472">Membrane</keyword>
<dbReference type="PROSITE" id="PS51746">
    <property type="entry name" value="PPM_2"/>
    <property type="match status" value="1"/>
</dbReference>
<dbReference type="CDD" id="cd00143">
    <property type="entry name" value="PP2Cc"/>
    <property type="match status" value="1"/>
</dbReference>
<dbReference type="PANTHER" id="PTHR13832:SF860">
    <property type="entry name" value="PROTEIN PHOSPHATASE PHPP"/>
    <property type="match status" value="1"/>
</dbReference>
<protein>
    <recommendedName>
        <fullName evidence="2">PPM-type phosphatase domain-containing protein</fullName>
    </recommendedName>
</protein>
<dbReference type="InterPro" id="IPR036457">
    <property type="entry name" value="PPM-type-like_dom_sf"/>
</dbReference>
<sequence>MAENFFGLTDTGKIRTNNEDTFIAQKVMNNRYVLGCVIDGVGGYNGGEVAAAIAHDEIVAVLQHTDDEVIPAMISAFKLANRRIIEKKAQDSLNDSMACVSTMALADVANNLFYYAHVGDTRLYLLRDNSLVKISKDHSFVGFLEDTGRLTETAAMQHPKRNEINKALGFDIQMDTDDTYIETGQSPFLPGDMLLLCSDGLTDMVDKTEITDIITQPTSLQQKAKSLITAANNNGGNDNITVVLVQNDKAPQVITATKPASTTKLPGENGKGDTTVRELKATGTQVQPSAKKGSFFTKFFAVLALIFLIAAVGFYFQWKNSEVPEKPIAAVVKPGRNAQELKLQKAIDSLKGDTLVLSAADYKSPVILSDALRIQKDSLYIKGNGVLITKDTTYNGPALSLSARCRLTLLDSLQFKDFKTTVLMVNSTLVLKHVQFGNSPFPVQRAYVLPNGKYISTQLPANTIKVDTLIKKTSAANGAK</sequence>
<keyword evidence="1" id="KW-0812">Transmembrane</keyword>
<dbReference type="InterPro" id="IPR015655">
    <property type="entry name" value="PP2C"/>
</dbReference>
<dbReference type="SMART" id="SM00331">
    <property type="entry name" value="PP2C_SIG"/>
    <property type="match status" value="1"/>
</dbReference>
<dbReference type="InterPro" id="IPR001932">
    <property type="entry name" value="PPM-type_phosphatase-like_dom"/>
</dbReference>
<keyword evidence="4" id="KW-1185">Reference proteome</keyword>
<dbReference type="SUPFAM" id="SSF81606">
    <property type="entry name" value="PP2C-like"/>
    <property type="match status" value="1"/>
</dbReference>
<comment type="caution">
    <text evidence="3">The sequence shown here is derived from an EMBL/GenBank/DDBJ whole genome shotgun (WGS) entry which is preliminary data.</text>
</comment>
<dbReference type="PANTHER" id="PTHR13832">
    <property type="entry name" value="PROTEIN PHOSPHATASE 2C"/>
    <property type="match status" value="1"/>
</dbReference>
<feature type="domain" description="PPM-type phosphatase" evidence="2">
    <location>
        <begin position="5"/>
        <end position="247"/>
    </location>
</feature>
<dbReference type="Pfam" id="PF13672">
    <property type="entry name" value="PP2C_2"/>
    <property type="match status" value="1"/>
</dbReference>
<dbReference type="SMART" id="SM00332">
    <property type="entry name" value="PP2Cc"/>
    <property type="match status" value="1"/>
</dbReference>
<evidence type="ECO:0000313" key="4">
    <source>
        <dbReference type="Proteomes" id="UP001500582"/>
    </source>
</evidence>
<evidence type="ECO:0000259" key="2">
    <source>
        <dbReference type="PROSITE" id="PS51746"/>
    </source>
</evidence>
<keyword evidence="1" id="KW-1133">Transmembrane helix</keyword>
<proteinExistence type="predicted"/>
<evidence type="ECO:0000313" key="3">
    <source>
        <dbReference type="EMBL" id="GAA4310423.1"/>
    </source>
</evidence>
<gene>
    <name evidence="3" type="ORF">GCM10023149_05090</name>
</gene>
<dbReference type="RefSeq" id="WP_345209417.1">
    <property type="nucleotide sequence ID" value="NZ_BAABFT010000001.1"/>
</dbReference>
<evidence type="ECO:0000256" key="1">
    <source>
        <dbReference type="SAM" id="Phobius"/>
    </source>
</evidence>
<dbReference type="Proteomes" id="UP001500582">
    <property type="component" value="Unassembled WGS sequence"/>
</dbReference>
<feature type="transmembrane region" description="Helical" evidence="1">
    <location>
        <begin position="295"/>
        <end position="316"/>
    </location>
</feature>
<accession>A0ABP8FT55</accession>
<organism evidence="3 4">
    <name type="scientific">Mucilaginibacter gynuensis</name>
    <dbReference type="NCBI Taxonomy" id="1302236"/>
    <lineage>
        <taxon>Bacteria</taxon>
        <taxon>Pseudomonadati</taxon>
        <taxon>Bacteroidota</taxon>
        <taxon>Sphingobacteriia</taxon>
        <taxon>Sphingobacteriales</taxon>
        <taxon>Sphingobacteriaceae</taxon>
        <taxon>Mucilaginibacter</taxon>
    </lineage>
</organism>
<dbReference type="EMBL" id="BAABFT010000001">
    <property type="protein sequence ID" value="GAA4310423.1"/>
    <property type="molecule type" value="Genomic_DNA"/>
</dbReference>
<reference evidence="4" key="1">
    <citation type="journal article" date="2019" name="Int. J. Syst. Evol. Microbiol.">
        <title>The Global Catalogue of Microorganisms (GCM) 10K type strain sequencing project: providing services to taxonomists for standard genome sequencing and annotation.</title>
        <authorList>
            <consortium name="The Broad Institute Genomics Platform"/>
            <consortium name="The Broad Institute Genome Sequencing Center for Infectious Disease"/>
            <person name="Wu L."/>
            <person name="Ma J."/>
        </authorList>
    </citation>
    <scope>NUCLEOTIDE SEQUENCE [LARGE SCALE GENOMIC DNA]</scope>
    <source>
        <strain evidence="4">JCM 17705</strain>
    </source>
</reference>